<dbReference type="GeneID" id="42528368"/>
<gene>
    <name evidence="2" type="ORF">BDBG_16157</name>
</gene>
<proteinExistence type="predicted"/>
<evidence type="ECO:0000313" key="2">
    <source>
        <dbReference type="EMBL" id="OAT03969.1"/>
    </source>
</evidence>
<dbReference type="KEGG" id="bgh:BDBG_16157"/>
<sequence length="74" mass="7752">MASFGKCDKSRHRIGNETIKKSGPGPRHGHTVSLPVTASDLQVSSQPHAFSRPVPGSKQCSLSLCLLPVSSAAL</sequence>
<accession>A0A179U9J1</accession>
<dbReference type="Proteomes" id="UP000002038">
    <property type="component" value="Unassembled WGS sequence"/>
</dbReference>
<feature type="region of interest" description="Disordered" evidence="1">
    <location>
        <begin position="1"/>
        <end position="36"/>
    </location>
</feature>
<dbReference type="VEuPathDB" id="FungiDB:BDBG_16157"/>
<dbReference type="RefSeq" id="XP_031575917.1">
    <property type="nucleotide sequence ID" value="XM_031724162.1"/>
</dbReference>
<evidence type="ECO:0000256" key="1">
    <source>
        <dbReference type="SAM" id="MobiDB-lite"/>
    </source>
</evidence>
<name>A0A179U9J1_BLAGS</name>
<evidence type="ECO:0000313" key="3">
    <source>
        <dbReference type="Proteomes" id="UP000002038"/>
    </source>
</evidence>
<organism evidence="2 3">
    <name type="scientific">Blastomyces gilchristii (strain SLH14081)</name>
    <name type="common">Blastomyces dermatitidis</name>
    <dbReference type="NCBI Taxonomy" id="559298"/>
    <lineage>
        <taxon>Eukaryota</taxon>
        <taxon>Fungi</taxon>
        <taxon>Dikarya</taxon>
        <taxon>Ascomycota</taxon>
        <taxon>Pezizomycotina</taxon>
        <taxon>Eurotiomycetes</taxon>
        <taxon>Eurotiomycetidae</taxon>
        <taxon>Onygenales</taxon>
        <taxon>Ajellomycetaceae</taxon>
        <taxon>Blastomyces</taxon>
    </lineage>
</organism>
<dbReference type="AlphaFoldDB" id="A0A179U9J1"/>
<keyword evidence="3" id="KW-1185">Reference proteome</keyword>
<reference evidence="3" key="1">
    <citation type="journal article" date="2015" name="PLoS Genet.">
        <title>The dynamic genome and transcriptome of the human fungal pathogen Blastomyces and close relative Emmonsia.</title>
        <authorList>
            <person name="Munoz J.F."/>
            <person name="Gauthier G.M."/>
            <person name="Desjardins C.A."/>
            <person name="Gallo J.E."/>
            <person name="Holder J."/>
            <person name="Sullivan T.D."/>
            <person name="Marty A.J."/>
            <person name="Carmen J.C."/>
            <person name="Chen Z."/>
            <person name="Ding L."/>
            <person name="Gujja S."/>
            <person name="Magrini V."/>
            <person name="Misas E."/>
            <person name="Mitreva M."/>
            <person name="Priest M."/>
            <person name="Saif S."/>
            <person name="Whiston E.A."/>
            <person name="Young S."/>
            <person name="Zeng Q."/>
            <person name="Goldman W.E."/>
            <person name="Mardis E.R."/>
            <person name="Taylor J.W."/>
            <person name="McEwen J.G."/>
            <person name="Clay O.K."/>
            <person name="Klein B.S."/>
            <person name="Cuomo C.A."/>
        </authorList>
    </citation>
    <scope>NUCLEOTIDE SEQUENCE [LARGE SCALE GENOMIC DNA]</scope>
    <source>
        <strain evidence="3">SLH14081</strain>
    </source>
</reference>
<protein>
    <submittedName>
        <fullName evidence="2">Uncharacterized protein</fullName>
    </submittedName>
</protein>
<dbReference type="EMBL" id="GG657448">
    <property type="protein sequence ID" value="OAT03969.1"/>
    <property type="molecule type" value="Genomic_DNA"/>
</dbReference>